<accession>A0A516KV38</accession>
<dbReference type="EMBL" id="MN062720">
    <property type="protein sequence ID" value="QDP45548.1"/>
    <property type="molecule type" value="Genomic_DNA"/>
</dbReference>
<dbReference type="Proteomes" id="UP000315280">
    <property type="component" value="Segment"/>
</dbReference>
<keyword evidence="2" id="KW-1185">Reference proteome</keyword>
<evidence type="ECO:0000313" key="2">
    <source>
        <dbReference type="Proteomes" id="UP000315280"/>
    </source>
</evidence>
<sequence>MTDERGRGGRTFTHTELDEHVASFFGVGGLYELVAYYVEQGERPRCTGATTDVRPPWYRA</sequence>
<gene>
    <name evidence="1" type="primary">64</name>
    <name evidence="1" type="ORF">SEA_FUZZBUSTER_64</name>
</gene>
<proteinExistence type="predicted"/>
<organism evidence="1 2">
    <name type="scientific">Microbacterium phage FuzzBuster</name>
    <dbReference type="NCBI Taxonomy" id="2590935"/>
    <lineage>
        <taxon>Viruses</taxon>
        <taxon>Duplodnaviria</taxon>
        <taxon>Heunggongvirae</taxon>
        <taxon>Uroviricota</taxon>
        <taxon>Caudoviricetes</taxon>
        <taxon>Hodgkinviridae</taxon>
        <taxon>Fuzzbustervirus</taxon>
        <taxon>Fuzzbustervirus fuzzbuster</taxon>
    </lineage>
</organism>
<protein>
    <submittedName>
        <fullName evidence="1">Uncharacterized protein</fullName>
    </submittedName>
</protein>
<reference evidence="1 2" key="1">
    <citation type="submission" date="2019-06" db="EMBL/GenBank/DDBJ databases">
        <authorList>
            <person name="Austin C.R."/>
            <person name="Baumgardner C.A."/>
            <person name="Baysinger H.J."/>
            <person name="David A.M."/>
            <person name="Folse N.B."/>
            <person name="Gammon C.A."/>
            <person name="Garcia V.M."/>
            <person name="Gobble C.S."/>
            <person name="Herold B.N."/>
            <person name="Huamancondor M.S."/>
            <person name="Matheson G.R."/>
            <person name="Mondragon I."/>
            <person name="Nemes S.A."/>
            <person name="Neri L.M."/>
            <person name="Renaud V.D."/>
            <person name="Rigsbee E.A."/>
            <person name="Rockette B.M."/>
            <person name="Santiago M.R."/>
            <person name="Savage M.D."/>
            <person name="Simpson J.M."/>
            <person name="Slentz J.N."/>
            <person name="Spencer B.G."/>
            <person name="White D.J."/>
            <person name="Yarboro C.B."/>
            <person name="Anderson E.L."/>
            <person name="Wallen J.R."/>
            <person name="Gainey M.D."/>
            <person name="Garlena R.A."/>
            <person name="Russell D.A."/>
            <person name="Pope W.H."/>
            <person name="Jacobs-Sera D."/>
            <person name="Hatfull G.F."/>
        </authorList>
    </citation>
    <scope>NUCLEOTIDE SEQUENCE [LARGE SCALE GENOMIC DNA]</scope>
</reference>
<evidence type="ECO:0000313" key="1">
    <source>
        <dbReference type="EMBL" id="QDP45548.1"/>
    </source>
</evidence>
<name>A0A516KV38_9CAUD</name>